<accession>A0AB39S7F9</accession>
<feature type="region of interest" description="Disordered" evidence="1">
    <location>
        <begin position="282"/>
        <end position="309"/>
    </location>
</feature>
<proteinExistence type="predicted"/>
<sequence length="455" mass="47597">MRAYAGAFCAGPRDAAELADEALDRAAGWEGPALRPALLAEVRRAAYGRLRTGWAGRLSPGFLQWSRRAAVAFGETDTLGRVEQSSLLLRAFEELPDSARTALWHVLAEERSTDLAAALLGTTEDFAVASAHAARDRLIETYRRLRAERTAEAACVHYGGMISAVSRGTHANAPADLEQHMAGCRFCAHDYTVLHTLAAGEESDVRTLLVAQVLLWGGTAYQDALRRQYTVPGPDEPPDEPPAPHEPVRRRGTLLYTVVATVVVTAAATTAVLKLGSGSEAAASDRPSAVAPSAPSATPSPSPSASAATAAITLRSRATGRCLAVPGGSASWDVDPAQAVCDGSASQRWRVVATKGKSVALQNVATKLCLDIAGDRRAGDGMQQRPCAYSQGANAPYPEDQAFLLKAAASGDYVTLLCQDNPRIALGARPGGIGMLTAAGAGSAVRFVRADASTT</sequence>
<name>A0AB39S7F9_9ACTN</name>
<dbReference type="RefSeq" id="WP_369259613.1">
    <property type="nucleotide sequence ID" value="NZ_CP163440.1"/>
</dbReference>
<feature type="domain" description="Ricin B lectin" evidence="2">
    <location>
        <begin position="310"/>
        <end position="381"/>
    </location>
</feature>
<dbReference type="SUPFAM" id="SSF88659">
    <property type="entry name" value="Sigma3 and sigma4 domains of RNA polymerase sigma factors"/>
    <property type="match status" value="1"/>
</dbReference>
<protein>
    <submittedName>
        <fullName evidence="3">RICIN domain-containing protein</fullName>
    </submittedName>
</protein>
<dbReference type="EMBL" id="CP163440">
    <property type="protein sequence ID" value="XDQ62756.1"/>
    <property type="molecule type" value="Genomic_DNA"/>
</dbReference>
<dbReference type="AlphaFoldDB" id="A0AB39S7F9"/>
<evidence type="ECO:0000313" key="3">
    <source>
        <dbReference type="EMBL" id="XDQ62756.1"/>
    </source>
</evidence>
<dbReference type="SUPFAM" id="SSF50370">
    <property type="entry name" value="Ricin B-like lectins"/>
    <property type="match status" value="1"/>
</dbReference>
<gene>
    <name evidence="3" type="ORF">AB5J50_19090</name>
</gene>
<evidence type="ECO:0000259" key="2">
    <source>
        <dbReference type="Pfam" id="PF14200"/>
    </source>
</evidence>
<dbReference type="Pfam" id="PF14200">
    <property type="entry name" value="RicinB_lectin_2"/>
    <property type="match status" value="1"/>
</dbReference>
<organism evidence="3">
    <name type="scientific">Streptomyces sp. R35</name>
    <dbReference type="NCBI Taxonomy" id="3238630"/>
    <lineage>
        <taxon>Bacteria</taxon>
        <taxon>Bacillati</taxon>
        <taxon>Actinomycetota</taxon>
        <taxon>Actinomycetes</taxon>
        <taxon>Kitasatosporales</taxon>
        <taxon>Streptomycetaceae</taxon>
        <taxon>Streptomyces</taxon>
    </lineage>
</organism>
<dbReference type="PROSITE" id="PS50231">
    <property type="entry name" value="RICIN_B_LECTIN"/>
    <property type="match status" value="1"/>
</dbReference>
<evidence type="ECO:0000256" key="1">
    <source>
        <dbReference type="SAM" id="MobiDB-lite"/>
    </source>
</evidence>
<dbReference type="Gene3D" id="2.80.10.50">
    <property type="match status" value="1"/>
</dbReference>
<reference evidence="3" key="1">
    <citation type="submission" date="2024-07" db="EMBL/GenBank/DDBJ databases">
        <authorList>
            <person name="Yu S.T."/>
        </authorList>
    </citation>
    <scope>NUCLEOTIDE SEQUENCE</scope>
    <source>
        <strain evidence="3">R35</strain>
    </source>
</reference>
<dbReference type="InterPro" id="IPR000772">
    <property type="entry name" value="Ricin_B_lectin"/>
</dbReference>
<dbReference type="InterPro" id="IPR035992">
    <property type="entry name" value="Ricin_B-like_lectins"/>
</dbReference>
<feature type="region of interest" description="Disordered" evidence="1">
    <location>
        <begin position="229"/>
        <end position="249"/>
    </location>
</feature>
<dbReference type="CDD" id="cd00161">
    <property type="entry name" value="beta-trefoil_Ricin-like"/>
    <property type="match status" value="1"/>
</dbReference>
<dbReference type="InterPro" id="IPR013324">
    <property type="entry name" value="RNA_pol_sigma_r3/r4-like"/>
</dbReference>